<protein>
    <submittedName>
        <fullName evidence="2">Uncharacterized protein</fullName>
    </submittedName>
</protein>
<dbReference type="Proteomes" id="UP000661607">
    <property type="component" value="Unassembled WGS sequence"/>
</dbReference>
<accession>A0ABR9KL92</accession>
<dbReference type="RefSeq" id="WP_192777473.1">
    <property type="nucleotide sequence ID" value="NZ_BAAASY010000004.1"/>
</dbReference>
<organism evidence="2 3">
    <name type="scientific">Nonomuraea africana</name>
    <dbReference type="NCBI Taxonomy" id="46171"/>
    <lineage>
        <taxon>Bacteria</taxon>
        <taxon>Bacillati</taxon>
        <taxon>Actinomycetota</taxon>
        <taxon>Actinomycetes</taxon>
        <taxon>Streptosporangiales</taxon>
        <taxon>Streptosporangiaceae</taxon>
        <taxon>Nonomuraea</taxon>
    </lineage>
</organism>
<evidence type="ECO:0000313" key="3">
    <source>
        <dbReference type="Proteomes" id="UP000661607"/>
    </source>
</evidence>
<proteinExistence type="predicted"/>
<comment type="caution">
    <text evidence="2">The sequence shown here is derived from an EMBL/GenBank/DDBJ whole genome shotgun (WGS) entry which is preliminary data.</text>
</comment>
<gene>
    <name evidence="2" type="ORF">H4W81_005568</name>
</gene>
<keyword evidence="3" id="KW-1185">Reference proteome</keyword>
<evidence type="ECO:0000313" key="2">
    <source>
        <dbReference type="EMBL" id="MBE1562789.1"/>
    </source>
</evidence>
<evidence type="ECO:0000256" key="1">
    <source>
        <dbReference type="SAM" id="MobiDB-lite"/>
    </source>
</evidence>
<name>A0ABR9KL92_9ACTN</name>
<sequence length="52" mass="5501">MGDDGHWGDHDGDHGWGDDHGCGGGHGWDHGHRFCHRGPHTGGGGMAKVFAR</sequence>
<reference evidence="2 3" key="1">
    <citation type="submission" date="2020-10" db="EMBL/GenBank/DDBJ databases">
        <title>Sequencing the genomes of 1000 actinobacteria strains.</title>
        <authorList>
            <person name="Klenk H.-P."/>
        </authorList>
    </citation>
    <scope>NUCLEOTIDE SEQUENCE [LARGE SCALE GENOMIC DNA]</scope>
    <source>
        <strain evidence="2 3">DSM 43748</strain>
    </source>
</reference>
<feature type="region of interest" description="Disordered" evidence="1">
    <location>
        <begin position="33"/>
        <end position="52"/>
    </location>
</feature>
<feature type="region of interest" description="Disordered" evidence="1">
    <location>
        <begin position="1"/>
        <end position="22"/>
    </location>
</feature>
<dbReference type="EMBL" id="JADBEF010000001">
    <property type="protein sequence ID" value="MBE1562789.1"/>
    <property type="molecule type" value="Genomic_DNA"/>
</dbReference>